<dbReference type="Proteomes" id="UP000014155">
    <property type="component" value="Unassembled WGS sequence"/>
</dbReference>
<sequence length="72" mass="8490">MLDCFPKNVLCSPKKDDLLPIPSESMDGMDGMHGMHCMDCMDCIHDMDGVYDMNYNDVFHHHAHHHFLHRRY</sequence>
<name>S0FGE1_RUMCE</name>
<protein>
    <submittedName>
        <fullName evidence="1">Uncharacterized protein</fullName>
    </submittedName>
</protein>
<reference evidence="1 2" key="1">
    <citation type="journal article" date="2013" name="Genome Announc.">
        <title>Draft Genome Sequence of the Cellulolytic, Mesophilic, Anaerobic Bacterium Clostridium termitidis Strain CT1112 (DSM 5398).</title>
        <authorList>
            <person name="Lal S."/>
            <person name="Ramachandran U."/>
            <person name="Zhang X."/>
            <person name="Munir R."/>
            <person name="Sparling R."/>
            <person name="Levin D.B."/>
        </authorList>
    </citation>
    <scope>NUCLEOTIDE SEQUENCE [LARGE SCALE GENOMIC DNA]</scope>
    <source>
        <strain evidence="1 2">CT1112</strain>
    </source>
</reference>
<dbReference type="RefSeq" id="WP_004628372.1">
    <property type="nucleotide sequence ID" value="NZ_AORV01000054.1"/>
</dbReference>
<accession>S0FGE1</accession>
<dbReference type="EMBL" id="AORV01000054">
    <property type="protein sequence ID" value="EMS70465.1"/>
    <property type="molecule type" value="Genomic_DNA"/>
</dbReference>
<dbReference type="AlphaFoldDB" id="S0FGE1"/>
<evidence type="ECO:0000313" key="1">
    <source>
        <dbReference type="EMBL" id="EMS70465.1"/>
    </source>
</evidence>
<comment type="caution">
    <text evidence="1">The sequence shown here is derived from an EMBL/GenBank/DDBJ whole genome shotgun (WGS) entry which is preliminary data.</text>
</comment>
<dbReference type="PATRIC" id="fig|1195236.3.peg.4040"/>
<keyword evidence="2" id="KW-1185">Reference proteome</keyword>
<evidence type="ECO:0000313" key="2">
    <source>
        <dbReference type="Proteomes" id="UP000014155"/>
    </source>
</evidence>
<gene>
    <name evidence="1" type="ORF">CTER_3830</name>
</gene>
<organism evidence="1 2">
    <name type="scientific">Ruminiclostridium cellobioparum subsp. termitidis CT1112</name>
    <dbReference type="NCBI Taxonomy" id="1195236"/>
    <lineage>
        <taxon>Bacteria</taxon>
        <taxon>Bacillati</taxon>
        <taxon>Bacillota</taxon>
        <taxon>Clostridia</taxon>
        <taxon>Eubacteriales</taxon>
        <taxon>Oscillospiraceae</taxon>
        <taxon>Ruminiclostridium</taxon>
    </lineage>
</organism>
<proteinExistence type="predicted"/>